<evidence type="ECO:0000256" key="4">
    <source>
        <dbReference type="ARBA" id="ARBA00023242"/>
    </source>
</evidence>
<proteinExistence type="inferred from homology"/>
<feature type="compositionally biased region" description="Polar residues" evidence="5">
    <location>
        <begin position="244"/>
        <end position="253"/>
    </location>
</feature>
<dbReference type="EMBL" id="QEAM01000004">
    <property type="protein sequence ID" value="TPX51499.1"/>
    <property type="molecule type" value="Genomic_DNA"/>
</dbReference>
<name>A0A507DFI1_9FUNG</name>
<keyword evidence="9" id="KW-1185">Reference proteome</keyword>
<keyword evidence="3" id="KW-0507">mRNA processing</keyword>
<evidence type="ECO:0000313" key="9">
    <source>
        <dbReference type="Proteomes" id="UP000317494"/>
    </source>
</evidence>
<dbReference type="Pfam" id="PF05182">
    <property type="entry name" value="Fip1"/>
    <property type="match status" value="1"/>
</dbReference>
<reference evidence="9 10" key="1">
    <citation type="journal article" date="2019" name="Sci. Rep.">
        <title>Comparative genomics of chytrid fungi reveal insights into the obligate biotrophic and pathogenic lifestyle of Synchytrium endobioticum.</title>
        <authorList>
            <person name="van de Vossenberg B.T.L.H."/>
            <person name="Warris S."/>
            <person name="Nguyen H.D.T."/>
            <person name="van Gent-Pelzer M.P.E."/>
            <person name="Joly D.L."/>
            <person name="van de Geest H.C."/>
            <person name="Bonants P.J.M."/>
            <person name="Smith D.S."/>
            <person name="Levesque C.A."/>
            <person name="van der Lee T.A.J."/>
        </authorList>
    </citation>
    <scope>NUCLEOTIDE SEQUENCE [LARGE SCALE GENOMIC DNA]</scope>
    <source>
        <strain evidence="8 10">LEV6574</strain>
        <strain evidence="7 9">MB42</strain>
    </source>
</reference>
<evidence type="ECO:0000313" key="10">
    <source>
        <dbReference type="Proteomes" id="UP000320475"/>
    </source>
</evidence>
<sequence>MDDDDDALYGGSSSKDYEPGADLDLPEPPKARDIDDEPEEGEDSDDDIEFVLEGPKGGAAAPGRALPTTIARPNQYIKGLPIGLGKADAALQPIAAAPTGALSAGLKPSVDLDAVGQFEGKDIYDVDIDTLEDKPWRKPGADISDYFNFGFNEQTWRLYVQKQKRLRDEMSGSVSLPPSALNRNPVYDLPAQPIPTFQSNQPPPTANLPYAPARPMQSFALPGYPGASPYQVPQQQQRQLPIPTLSSSTNNNPVPGGQWSGMPPSGAPLFVRPPGAQPQLKRGREAEEGAPGMTYNSQSQQPYRPIPPQMQQQWRPPGAPGLTGPPGTSGPPFYPPRPPGMPGMPPQMPQYPQQQRLQQHEMSPDREFDNKRPRR</sequence>
<evidence type="ECO:0000256" key="2">
    <source>
        <dbReference type="ARBA" id="ARBA00007459"/>
    </source>
</evidence>
<feature type="region of interest" description="Disordered" evidence="5">
    <location>
        <begin position="243"/>
        <end position="375"/>
    </location>
</feature>
<dbReference type="OrthoDB" id="1917198at2759"/>
<feature type="compositionally biased region" description="Acidic residues" evidence="5">
    <location>
        <begin position="34"/>
        <end position="50"/>
    </location>
</feature>
<evidence type="ECO:0000256" key="5">
    <source>
        <dbReference type="SAM" id="MobiDB-lite"/>
    </source>
</evidence>
<feature type="domain" description="Pre-mRNA polyadenylation factor Fip1" evidence="6">
    <location>
        <begin position="125"/>
        <end position="167"/>
    </location>
</feature>
<feature type="compositionally biased region" description="Basic and acidic residues" evidence="5">
    <location>
        <begin position="358"/>
        <end position="375"/>
    </location>
</feature>
<dbReference type="InterPro" id="IPR007854">
    <property type="entry name" value="Fip1_dom"/>
</dbReference>
<evidence type="ECO:0000313" key="8">
    <source>
        <dbReference type="EMBL" id="TPX51499.1"/>
    </source>
</evidence>
<comment type="subcellular location">
    <subcellularLocation>
        <location evidence="1">Nucleus</location>
    </subcellularLocation>
</comment>
<evidence type="ECO:0000256" key="3">
    <source>
        <dbReference type="ARBA" id="ARBA00022664"/>
    </source>
</evidence>
<dbReference type="Proteomes" id="UP000320475">
    <property type="component" value="Unassembled WGS sequence"/>
</dbReference>
<feature type="compositionally biased region" description="Pro residues" evidence="5">
    <location>
        <begin position="328"/>
        <end position="349"/>
    </location>
</feature>
<accession>A0A507DFI1</accession>
<evidence type="ECO:0000313" key="7">
    <source>
        <dbReference type="EMBL" id="TPX49590.1"/>
    </source>
</evidence>
<dbReference type="PANTHER" id="PTHR13484:SF0">
    <property type="entry name" value="PRE-MRNA 3'-END-PROCESSING FACTOR FIP1"/>
    <property type="match status" value="1"/>
</dbReference>
<dbReference type="GO" id="GO:0005847">
    <property type="term" value="C:mRNA cleavage and polyadenylation specificity factor complex"/>
    <property type="evidence" value="ECO:0007669"/>
    <property type="project" value="TreeGrafter"/>
</dbReference>
<keyword evidence="4" id="KW-0539">Nucleus</keyword>
<comment type="similarity">
    <text evidence="2">Belongs to the FIP1 family.</text>
</comment>
<dbReference type="VEuPathDB" id="FungiDB:SeMB42_g02546"/>
<protein>
    <recommendedName>
        <fullName evidence="6">Pre-mRNA polyadenylation factor Fip1 domain-containing protein</fullName>
    </recommendedName>
</protein>
<feature type="region of interest" description="Disordered" evidence="5">
    <location>
        <begin position="1"/>
        <end position="66"/>
    </location>
</feature>
<organism evidence="7 9">
    <name type="scientific">Synchytrium endobioticum</name>
    <dbReference type="NCBI Taxonomy" id="286115"/>
    <lineage>
        <taxon>Eukaryota</taxon>
        <taxon>Fungi</taxon>
        <taxon>Fungi incertae sedis</taxon>
        <taxon>Chytridiomycota</taxon>
        <taxon>Chytridiomycota incertae sedis</taxon>
        <taxon>Chytridiomycetes</taxon>
        <taxon>Synchytriales</taxon>
        <taxon>Synchytriaceae</taxon>
        <taxon>Synchytrium</taxon>
    </lineage>
</organism>
<evidence type="ECO:0000259" key="6">
    <source>
        <dbReference type="Pfam" id="PF05182"/>
    </source>
</evidence>
<gene>
    <name evidence="8" type="ORF">SeLEV6574_g00249</name>
    <name evidence="7" type="ORF">SeMB42_g02546</name>
</gene>
<dbReference type="STRING" id="286115.A0A507DFI1"/>
<dbReference type="AlphaFoldDB" id="A0A507DFI1"/>
<dbReference type="GO" id="GO:0006397">
    <property type="term" value="P:mRNA processing"/>
    <property type="evidence" value="ECO:0007669"/>
    <property type="project" value="UniProtKB-KW"/>
</dbReference>
<dbReference type="PANTHER" id="PTHR13484">
    <property type="entry name" value="FIP1-LIKE 1 PROTEIN"/>
    <property type="match status" value="1"/>
</dbReference>
<dbReference type="EMBL" id="QEAN01000080">
    <property type="protein sequence ID" value="TPX49590.1"/>
    <property type="molecule type" value="Genomic_DNA"/>
</dbReference>
<dbReference type="Proteomes" id="UP000317494">
    <property type="component" value="Unassembled WGS sequence"/>
</dbReference>
<comment type="caution">
    <text evidence="7">The sequence shown here is derived from an EMBL/GenBank/DDBJ whole genome shotgun (WGS) entry which is preliminary data.</text>
</comment>
<evidence type="ECO:0000256" key="1">
    <source>
        <dbReference type="ARBA" id="ARBA00004123"/>
    </source>
</evidence>
<dbReference type="InterPro" id="IPR051187">
    <property type="entry name" value="Pre-mRNA_3'-end_processing_reg"/>
</dbReference>